<keyword evidence="7" id="KW-1185">Reference proteome</keyword>
<organism evidence="6 7">
    <name type="scientific">Streptomyces finlayi</name>
    <dbReference type="NCBI Taxonomy" id="67296"/>
    <lineage>
        <taxon>Bacteria</taxon>
        <taxon>Bacillati</taxon>
        <taxon>Actinomycetota</taxon>
        <taxon>Actinomycetes</taxon>
        <taxon>Kitasatosporales</taxon>
        <taxon>Streptomycetaceae</taxon>
        <taxon>Streptomyces</taxon>
    </lineage>
</organism>
<keyword evidence="1" id="KW-0805">Transcription regulation</keyword>
<proteinExistence type="predicted"/>
<dbReference type="Pfam" id="PF21935">
    <property type="entry name" value="TetR_C_45"/>
    <property type="match status" value="1"/>
</dbReference>
<dbReference type="InterPro" id="IPR036271">
    <property type="entry name" value="Tet_transcr_reg_TetR-rel_C_sf"/>
</dbReference>
<keyword evidence="3" id="KW-0804">Transcription</keyword>
<keyword evidence="6" id="KW-0614">Plasmid</keyword>
<dbReference type="PROSITE" id="PS50977">
    <property type="entry name" value="HTH_TETR_2"/>
    <property type="match status" value="1"/>
</dbReference>
<dbReference type="InterPro" id="IPR009057">
    <property type="entry name" value="Homeodomain-like_sf"/>
</dbReference>
<gene>
    <name evidence="6" type="ORF">F0344_34845</name>
</gene>
<name>A0A7G7BWI2_9ACTN</name>
<evidence type="ECO:0000256" key="4">
    <source>
        <dbReference type="PROSITE-ProRule" id="PRU00335"/>
    </source>
</evidence>
<feature type="domain" description="HTH tetR-type" evidence="5">
    <location>
        <begin position="20"/>
        <end position="80"/>
    </location>
</feature>
<geneLocation type="plasmid" evidence="6 7">
    <name>unnamed1</name>
</geneLocation>
<dbReference type="PRINTS" id="PR00455">
    <property type="entry name" value="HTHTETR"/>
</dbReference>
<dbReference type="InterPro" id="IPR050109">
    <property type="entry name" value="HTH-type_TetR-like_transc_reg"/>
</dbReference>
<dbReference type="Pfam" id="PF00440">
    <property type="entry name" value="TetR_N"/>
    <property type="match status" value="1"/>
</dbReference>
<dbReference type="Proteomes" id="UP000515307">
    <property type="component" value="Plasmid unnamed1"/>
</dbReference>
<reference evidence="7" key="1">
    <citation type="submission" date="2019-10" db="EMBL/GenBank/DDBJ databases">
        <title>Antimicrobial potential of Antarctic Bacteria.</title>
        <authorList>
            <person name="Benaud N."/>
            <person name="Edwards R.J."/>
            <person name="Ferrari B.C."/>
        </authorList>
    </citation>
    <scope>NUCLEOTIDE SEQUENCE [LARGE SCALE GENOMIC DNA]</scope>
    <source>
        <strain evidence="7">NBSH44</strain>
        <plasmid evidence="7">unnamed1</plasmid>
    </source>
</reference>
<sequence>MGKQVSDLPDRRVVKQERALRTRMVLVRAAAEVFAEYGFAGASVSKIAERAGMTLGAMYFHFKNKEALAREIVRSQPELVSPPIQAEGLQHVIDLSLTWAYQMLDDPLLLAGARLVTDQELFISSHENSHKQWTEVLIESFESAKRMRELQSRVEVAPLARLVVSACTGAQLHAQMETGRLDLPARVEEIWRCLLPGVATPSALKRMELGAERGRQAA</sequence>
<dbReference type="PANTHER" id="PTHR30055">
    <property type="entry name" value="HTH-TYPE TRANSCRIPTIONAL REGULATOR RUTR"/>
    <property type="match status" value="1"/>
</dbReference>
<evidence type="ECO:0000259" key="5">
    <source>
        <dbReference type="PROSITE" id="PS50977"/>
    </source>
</evidence>
<evidence type="ECO:0000313" key="6">
    <source>
        <dbReference type="EMBL" id="QNE79697.1"/>
    </source>
</evidence>
<dbReference type="PANTHER" id="PTHR30055:SF234">
    <property type="entry name" value="HTH-TYPE TRANSCRIPTIONAL REGULATOR BETI"/>
    <property type="match status" value="1"/>
</dbReference>
<dbReference type="InterPro" id="IPR047923">
    <property type="entry name" value="ArpA-like"/>
</dbReference>
<dbReference type="InterPro" id="IPR054126">
    <property type="entry name" value="CprB_TetR_C"/>
</dbReference>
<evidence type="ECO:0000256" key="3">
    <source>
        <dbReference type="ARBA" id="ARBA00023163"/>
    </source>
</evidence>
<dbReference type="SUPFAM" id="SSF48498">
    <property type="entry name" value="Tetracyclin repressor-like, C-terminal domain"/>
    <property type="match status" value="1"/>
</dbReference>
<dbReference type="SUPFAM" id="SSF46689">
    <property type="entry name" value="Homeodomain-like"/>
    <property type="match status" value="1"/>
</dbReference>
<protein>
    <submittedName>
        <fullName evidence="6">TetR family transcriptional regulator</fullName>
    </submittedName>
</protein>
<dbReference type="GO" id="GO:0003700">
    <property type="term" value="F:DNA-binding transcription factor activity"/>
    <property type="evidence" value="ECO:0007669"/>
    <property type="project" value="TreeGrafter"/>
</dbReference>
<evidence type="ECO:0000313" key="7">
    <source>
        <dbReference type="Proteomes" id="UP000515307"/>
    </source>
</evidence>
<dbReference type="GO" id="GO:0000976">
    <property type="term" value="F:transcription cis-regulatory region binding"/>
    <property type="evidence" value="ECO:0007669"/>
    <property type="project" value="TreeGrafter"/>
</dbReference>
<dbReference type="InterPro" id="IPR001647">
    <property type="entry name" value="HTH_TetR"/>
</dbReference>
<feature type="DNA-binding region" description="H-T-H motif" evidence="4">
    <location>
        <begin position="43"/>
        <end position="62"/>
    </location>
</feature>
<dbReference type="EMBL" id="CP045703">
    <property type="protein sequence ID" value="QNE79697.1"/>
    <property type="molecule type" value="Genomic_DNA"/>
</dbReference>
<keyword evidence="2 4" id="KW-0238">DNA-binding</keyword>
<dbReference type="Gene3D" id="1.10.357.10">
    <property type="entry name" value="Tetracycline Repressor, domain 2"/>
    <property type="match status" value="1"/>
</dbReference>
<evidence type="ECO:0000256" key="2">
    <source>
        <dbReference type="ARBA" id="ARBA00023125"/>
    </source>
</evidence>
<dbReference type="NCBIfam" id="NF041196">
    <property type="entry name" value="ScbR_bind_reg"/>
    <property type="match status" value="1"/>
</dbReference>
<dbReference type="AlphaFoldDB" id="A0A7G7BWI2"/>
<accession>A0A7G7BWI2</accession>
<dbReference type="KEGG" id="sfiy:F0344_34845"/>
<evidence type="ECO:0000256" key="1">
    <source>
        <dbReference type="ARBA" id="ARBA00023015"/>
    </source>
</evidence>